<evidence type="ECO:0000256" key="10">
    <source>
        <dbReference type="ARBA" id="ARBA00023136"/>
    </source>
</evidence>
<keyword evidence="8 11" id="KW-1133">Transmembrane helix</keyword>
<dbReference type="AlphaFoldDB" id="A0A139A6F5"/>
<gene>
    <name evidence="12" type="ORF">M427DRAFT_59739</name>
</gene>
<evidence type="ECO:0000313" key="12">
    <source>
        <dbReference type="EMBL" id="KXS12229.1"/>
    </source>
</evidence>
<dbReference type="GO" id="GO:0005743">
    <property type="term" value="C:mitochondrial inner membrane"/>
    <property type="evidence" value="ECO:0007669"/>
    <property type="project" value="UniProtKB-SubCell"/>
</dbReference>
<proteinExistence type="inferred from homology"/>
<dbReference type="OrthoDB" id="5516033at2759"/>
<dbReference type="PANTHER" id="PTHR17130:SF14">
    <property type="entry name" value="CYTOCHROME C OXIDASE ASSEMBLY PROTEIN COX16 HOMOLOG, MITOCHONDRIAL"/>
    <property type="match status" value="1"/>
</dbReference>
<accession>A0A139A6F5</accession>
<comment type="subcellular location">
    <subcellularLocation>
        <location evidence="2">Mitochondrion inner membrane</location>
        <topology evidence="2">Single-pass membrane protein</topology>
    </subcellularLocation>
</comment>
<evidence type="ECO:0000256" key="7">
    <source>
        <dbReference type="ARBA" id="ARBA00022792"/>
    </source>
</evidence>
<evidence type="ECO:0000256" key="5">
    <source>
        <dbReference type="ARBA" id="ARBA00019222"/>
    </source>
</evidence>
<evidence type="ECO:0000256" key="3">
    <source>
        <dbReference type="ARBA" id="ARBA00008370"/>
    </source>
</evidence>
<feature type="transmembrane region" description="Helical" evidence="11">
    <location>
        <begin position="20"/>
        <end position="45"/>
    </location>
</feature>
<dbReference type="Pfam" id="PF14138">
    <property type="entry name" value="COX16"/>
    <property type="match status" value="1"/>
</dbReference>
<name>A0A139A6F5_GONPJ</name>
<protein>
    <recommendedName>
        <fullName evidence="4">Cytochrome c oxidase assembly protein COX16, mitochondrial</fullName>
    </recommendedName>
    <alternativeName>
        <fullName evidence="5">Cytochrome c oxidase assembly protein cox16, mitochondrial</fullName>
    </alternativeName>
</protein>
<evidence type="ECO:0000256" key="4">
    <source>
        <dbReference type="ARBA" id="ARBA00015368"/>
    </source>
</evidence>
<keyword evidence="13" id="KW-1185">Reference proteome</keyword>
<dbReference type="PANTHER" id="PTHR17130">
    <property type="entry name" value="MITOCHONDRIAL OUTER MEMBRANE PROTEIN 25"/>
    <property type="match status" value="1"/>
</dbReference>
<dbReference type="InterPro" id="IPR020164">
    <property type="entry name" value="Cyt_c_Oxase_assmbl_COX16"/>
</dbReference>
<evidence type="ECO:0000313" key="13">
    <source>
        <dbReference type="Proteomes" id="UP000070544"/>
    </source>
</evidence>
<organism evidence="12 13">
    <name type="scientific">Gonapodya prolifera (strain JEL478)</name>
    <name type="common">Monoblepharis prolifera</name>
    <dbReference type="NCBI Taxonomy" id="1344416"/>
    <lineage>
        <taxon>Eukaryota</taxon>
        <taxon>Fungi</taxon>
        <taxon>Fungi incertae sedis</taxon>
        <taxon>Chytridiomycota</taxon>
        <taxon>Chytridiomycota incertae sedis</taxon>
        <taxon>Monoblepharidomycetes</taxon>
        <taxon>Monoblepharidales</taxon>
        <taxon>Gonapodyaceae</taxon>
        <taxon>Gonapodya</taxon>
    </lineage>
</organism>
<keyword evidence="6 11" id="KW-0812">Transmembrane</keyword>
<keyword evidence="7" id="KW-0999">Mitochondrion inner membrane</keyword>
<comment type="function">
    <text evidence="1">Required for the assembly of the mitochondrial respiratory chain complex IV (CIV), also known as cytochrome c oxidase. May participate in merging the COX1 and COX2 assembly lines.</text>
</comment>
<evidence type="ECO:0000256" key="11">
    <source>
        <dbReference type="SAM" id="Phobius"/>
    </source>
</evidence>
<dbReference type="Proteomes" id="UP000070544">
    <property type="component" value="Unassembled WGS sequence"/>
</dbReference>
<dbReference type="EMBL" id="KQ965790">
    <property type="protein sequence ID" value="KXS12229.1"/>
    <property type="molecule type" value="Genomic_DNA"/>
</dbReference>
<keyword evidence="9" id="KW-0496">Mitochondrion</keyword>
<evidence type="ECO:0000256" key="1">
    <source>
        <dbReference type="ARBA" id="ARBA00002490"/>
    </source>
</evidence>
<evidence type="ECO:0000256" key="9">
    <source>
        <dbReference type="ARBA" id="ARBA00023128"/>
    </source>
</evidence>
<evidence type="ECO:0000256" key="8">
    <source>
        <dbReference type="ARBA" id="ARBA00022989"/>
    </source>
</evidence>
<comment type="similarity">
    <text evidence="3">Belongs to the COX16 family.</text>
</comment>
<evidence type="ECO:0000256" key="6">
    <source>
        <dbReference type="ARBA" id="ARBA00022692"/>
    </source>
</evidence>
<keyword evidence="10 11" id="KW-0472">Membrane</keyword>
<evidence type="ECO:0000256" key="2">
    <source>
        <dbReference type="ARBA" id="ARBA00004434"/>
    </source>
</evidence>
<reference evidence="12 13" key="1">
    <citation type="journal article" date="2015" name="Genome Biol. Evol.">
        <title>Phylogenomic analyses indicate that early fungi evolved digesting cell walls of algal ancestors of land plants.</title>
        <authorList>
            <person name="Chang Y."/>
            <person name="Wang S."/>
            <person name="Sekimoto S."/>
            <person name="Aerts A.L."/>
            <person name="Choi C."/>
            <person name="Clum A."/>
            <person name="LaButti K.M."/>
            <person name="Lindquist E.A."/>
            <person name="Yee Ngan C."/>
            <person name="Ohm R.A."/>
            <person name="Salamov A.A."/>
            <person name="Grigoriev I.V."/>
            <person name="Spatafora J.W."/>
            <person name="Berbee M.L."/>
        </authorList>
    </citation>
    <scope>NUCLEOTIDE SEQUENCE [LARGE SCALE GENOMIC DNA]</scope>
    <source>
        <strain evidence="12 13">JEL478</strain>
    </source>
</reference>
<sequence length="103" mass="11973">MSFPSRPGSRRFRLPSGSLLRVGAPMMLAVVGGSFALSMFTDVGIQQKDKRRKFYRSESELGLDHERKRSSLQEELEKTVGKIDLEHWEMKRVERRQDAYEQV</sequence>
<dbReference type="GO" id="GO:0033617">
    <property type="term" value="P:mitochondrial respiratory chain complex IV assembly"/>
    <property type="evidence" value="ECO:0007669"/>
    <property type="project" value="TreeGrafter"/>
</dbReference>